<dbReference type="PANTHER" id="PTHR30250">
    <property type="entry name" value="PST FAMILY PREDICTED COLANIC ACID TRANSPORTER"/>
    <property type="match status" value="1"/>
</dbReference>
<comment type="similarity">
    <text evidence="2">Belongs to the polysaccharide synthase family.</text>
</comment>
<evidence type="ECO:0000313" key="9">
    <source>
        <dbReference type="Proteomes" id="UP000294576"/>
    </source>
</evidence>
<comment type="caution">
    <text evidence="8">The sequence shown here is derived from an EMBL/GenBank/DDBJ whole genome shotgun (WGS) entry which is preliminary data.</text>
</comment>
<feature type="transmembrane region" description="Helical" evidence="7">
    <location>
        <begin position="76"/>
        <end position="96"/>
    </location>
</feature>
<keyword evidence="4 7" id="KW-0812">Transmembrane</keyword>
<comment type="subcellular location">
    <subcellularLocation>
        <location evidence="1">Cell membrane</location>
        <topology evidence="1">Multi-pass membrane protein</topology>
    </subcellularLocation>
</comment>
<dbReference type="EMBL" id="SMBH01000032">
    <property type="protein sequence ID" value="TCU06328.1"/>
    <property type="molecule type" value="Genomic_DNA"/>
</dbReference>
<feature type="transmembrane region" description="Helical" evidence="7">
    <location>
        <begin position="280"/>
        <end position="299"/>
    </location>
</feature>
<dbReference type="Proteomes" id="UP000294576">
    <property type="component" value="Unassembled WGS sequence"/>
</dbReference>
<sequence>MFKSGAWLLASKIASQAIQFLLFFIAARSLEAADFGLYAVLAAVITLLTIMAEAGWAEQLLRVGYTLPMFRMITALSFWTASLFTVLSGIAALGMFEFGNFTAAALLAVWSLSILPCTLATSYEAAFTAQGYLRTQAAIRVISEVVGLCSTVAMFAAGIGVFSLALGKVISQTLALFMGWARLGQAPSLRTSIRDAANMAEFSHHIVVNRLIIFTGSYCSTFAVAGFQSVTDAAYYRAAERLVAAVSEALGEPIRAIAWVMFRKSSVQGADQLQKTTRKMVVGTFAVATPIFITLLLYSSQLIHLLLGDRWQASAAIASVLCIRQLLLLPGYFNEPLLSVTGAIGKRLRVTMRNIVILVAVAFLAAPFGPMILAVAQCGVAAYSLFTIAALQESSGGVKWRDICKQLLTAVFPALVVMLAVAHWAGSIKTLSSVPGAAGLILRTAVTTTPYAAILLLSQLWIITRFRWNAGRRGR</sequence>
<reference evidence="8 9" key="1">
    <citation type="submission" date="2019-03" db="EMBL/GenBank/DDBJ databases">
        <title>Genomic Encyclopedia of Type Strains, Phase IV (KMG-V): Genome sequencing to study the core and pangenomes of soil and plant-associated prokaryotes.</title>
        <authorList>
            <person name="Whitman W."/>
        </authorList>
    </citation>
    <scope>NUCLEOTIDE SEQUENCE [LARGE SCALE GENOMIC DNA]</scope>
    <source>
        <strain evidence="8 9">Hc14</strain>
    </source>
</reference>
<dbReference type="PANTHER" id="PTHR30250:SF10">
    <property type="entry name" value="LIPOPOLYSACCHARIDE BIOSYNTHESIS PROTEIN WZXC"/>
    <property type="match status" value="1"/>
</dbReference>
<dbReference type="InterPro" id="IPR050833">
    <property type="entry name" value="Poly_Biosynth_Transport"/>
</dbReference>
<feature type="transmembrane region" description="Helical" evidence="7">
    <location>
        <begin position="37"/>
        <end position="56"/>
    </location>
</feature>
<evidence type="ECO:0000256" key="2">
    <source>
        <dbReference type="ARBA" id="ARBA00007430"/>
    </source>
</evidence>
<name>A0A4R3PRU2_RHISU</name>
<evidence type="ECO:0000256" key="3">
    <source>
        <dbReference type="ARBA" id="ARBA00022475"/>
    </source>
</evidence>
<evidence type="ECO:0000256" key="6">
    <source>
        <dbReference type="ARBA" id="ARBA00023136"/>
    </source>
</evidence>
<organism evidence="8 9">
    <name type="scientific">Rhizobium sullae</name>
    <name type="common">Rhizobium hedysari</name>
    <dbReference type="NCBI Taxonomy" id="50338"/>
    <lineage>
        <taxon>Bacteria</taxon>
        <taxon>Pseudomonadati</taxon>
        <taxon>Pseudomonadota</taxon>
        <taxon>Alphaproteobacteria</taxon>
        <taxon>Hyphomicrobiales</taxon>
        <taxon>Rhizobiaceae</taxon>
        <taxon>Rhizobium/Agrobacterium group</taxon>
        <taxon>Rhizobium</taxon>
    </lineage>
</organism>
<evidence type="ECO:0000256" key="7">
    <source>
        <dbReference type="SAM" id="Phobius"/>
    </source>
</evidence>
<feature type="transmembrane region" description="Helical" evidence="7">
    <location>
        <begin position="6"/>
        <end position="25"/>
    </location>
</feature>
<keyword evidence="5 7" id="KW-1133">Transmembrane helix</keyword>
<dbReference type="RefSeq" id="WP_132568654.1">
    <property type="nucleotide sequence ID" value="NZ_SMBH01000032.1"/>
</dbReference>
<evidence type="ECO:0000256" key="5">
    <source>
        <dbReference type="ARBA" id="ARBA00022989"/>
    </source>
</evidence>
<proteinExistence type="inferred from homology"/>
<feature type="transmembrane region" description="Helical" evidence="7">
    <location>
        <begin position="145"/>
        <end position="166"/>
    </location>
</feature>
<evidence type="ECO:0000256" key="4">
    <source>
        <dbReference type="ARBA" id="ARBA00022692"/>
    </source>
</evidence>
<evidence type="ECO:0000313" key="8">
    <source>
        <dbReference type="EMBL" id="TCU06328.1"/>
    </source>
</evidence>
<evidence type="ECO:0000256" key="1">
    <source>
        <dbReference type="ARBA" id="ARBA00004651"/>
    </source>
</evidence>
<dbReference type="Pfam" id="PF13440">
    <property type="entry name" value="Polysacc_synt_3"/>
    <property type="match status" value="1"/>
</dbReference>
<feature type="transmembrane region" description="Helical" evidence="7">
    <location>
        <begin position="437"/>
        <end position="463"/>
    </location>
</feature>
<feature type="transmembrane region" description="Helical" evidence="7">
    <location>
        <begin position="372"/>
        <end position="391"/>
    </location>
</feature>
<feature type="transmembrane region" description="Helical" evidence="7">
    <location>
        <begin position="403"/>
        <end position="425"/>
    </location>
</feature>
<accession>A0A4R3PRU2</accession>
<dbReference type="GO" id="GO:0005886">
    <property type="term" value="C:plasma membrane"/>
    <property type="evidence" value="ECO:0007669"/>
    <property type="project" value="UniProtKB-SubCell"/>
</dbReference>
<feature type="transmembrane region" description="Helical" evidence="7">
    <location>
        <begin position="103"/>
        <end position="125"/>
    </location>
</feature>
<protein>
    <submittedName>
        <fullName evidence="8">O-antigen/teichoic acid export membrane protein</fullName>
    </submittedName>
</protein>
<keyword evidence="6 7" id="KW-0472">Membrane</keyword>
<dbReference type="AlphaFoldDB" id="A0A4R3PRU2"/>
<gene>
    <name evidence="8" type="ORF">EV132_13261</name>
</gene>
<keyword evidence="3" id="KW-1003">Cell membrane</keyword>